<keyword evidence="1" id="KW-1133">Transmembrane helix</keyword>
<evidence type="ECO:0000313" key="3">
    <source>
        <dbReference type="EMBL" id="BBH21661.1"/>
    </source>
</evidence>
<evidence type="ECO:0000256" key="1">
    <source>
        <dbReference type="SAM" id="Phobius"/>
    </source>
</evidence>
<feature type="domain" description="Inositolphosphotransferase Aur1/Ipt1" evidence="2">
    <location>
        <begin position="38"/>
        <end position="168"/>
    </location>
</feature>
<evidence type="ECO:0000313" key="4">
    <source>
        <dbReference type="Proteomes" id="UP000275368"/>
    </source>
</evidence>
<dbReference type="KEGG" id="pbk:Back11_30060"/>
<evidence type="ECO:0000259" key="2">
    <source>
        <dbReference type="Pfam" id="PF14378"/>
    </source>
</evidence>
<keyword evidence="1" id="KW-0812">Transmembrane</keyword>
<gene>
    <name evidence="3" type="ORF">Back11_30060</name>
</gene>
<accession>A0A3G9J7A3</accession>
<sequence>MNICYGLLNHGGSDVASLMTDLDKQIPFVPAFIVPYVIWYPFIFTILIVLFVKSRRAYYRTLLTLCLGLIGCYIIYYFFQTTVPRPVITSQGVFDSLVQFIYNTDGPYNCFPSIHVLTSYLMIKGLAACTGLSRTSQWLITLTSWSIILSTLFVKQHVLLDLIGAILLSELLTLVVDKWLLPSAEYGLLLQNKNVVK</sequence>
<keyword evidence="1" id="KW-0472">Membrane</keyword>
<dbReference type="AlphaFoldDB" id="A0A3G9J7A3"/>
<feature type="transmembrane region" description="Helical" evidence="1">
    <location>
        <begin position="59"/>
        <end position="79"/>
    </location>
</feature>
<dbReference type="InterPro" id="IPR026841">
    <property type="entry name" value="Aur1/Ipt1"/>
</dbReference>
<dbReference type="InterPro" id="IPR036938">
    <property type="entry name" value="PAP2/HPO_sf"/>
</dbReference>
<dbReference type="Proteomes" id="UP000275368">
    <property type="component" value="Chromosome"/>
</dbReference>
<organism evidence="3 4">
    <name type="scientific">Paenibacillus baekrokdamisoli</name>
    <dbReference type="NCBI Taxonomy" id="1712516"/>
    <lineage>
        <taxon>Bacteria</taxon>
        <taxon>Bacillati</taxon>
        <taxon>Bacillota</taxon>
        <taxon>Bacilli</taxon>
        <taxon>Bacillales</taxon>
        <taxon>Paenibacillaceae</taxon>
        <taxon>Paenibacillus</taxon>
    </lineage>
</organism>
<keyword evidence="4" id="KW-1185">Reference proteome</keyword>
<name>A0A3G9J7A3_9BACL</name>
<protein>
    <recommendedName>
        <fullName evidence="2">Inositolphosphotransferase Aur1/Ipt1 domain-containing protein</fullName>
    </recommendedName>
</protein>
<dbReference type="SUPFAM" id="SSF48317">
    <property type="entry name" value="Acid phosphatase/Vanadium-dependent haloperoxidase"/>
    <property type="match status" value="1"/>
</dbReference>
<dbReference type="Pfam" id="PF14378">
    <property type="entry name" value="PAP2_3"/>
    <property type="match status" value="1"/>
</dbReference>
<dbReference type="EMBL" id="AP019308">
    <property type="protein sequence ID" value="BBH21661.1"/>
    <property type="molecule type" value="Genomic_DNA"/>
</dbReference>
<proteinExistence type="predicted"/>
<feature type="transmembrane region" description="Helical" evidence="1">
    <location>
        <begin position="28"/>
        <end position="52"/>
    </location>
</feature>
<dbReference type="GO" id="GO:0016020">
    <property type="term" value="C:membrane"/>
    <property type="evidence" value="ECO:0007669"/>
    <property type="project" value="UniProtKB-SubCell"/>
</dbReference>
<dbReference type="CDD" id="cd03386">
    <property type="entry name" value="PAP2_Aur1_like"/>
    <property type="match status" value="1"/>
</dbReference>
<reference evidence="3 4" key="1">
    <citation type="submission" date="2018-11" db="EMBL/GenBank/DDBJ databases">
        <title>Complete genome sequence of Paenibacillus baekrokdamisoli strain KCTC 33723.</title>
        <authorList>
            <person name="Kang S.W."/>
            <person name="Lee K.C."/>
            <person name="Kim K.K."/>
            <person name="Kim J.S."/>
            <person name="Kim D.S."/>
            <person name="Ko S.H."/>
            <person name="Yang S.H."/>
            <person name="Lee J.S."/>
        </authorList>
    </citation>
    <scope>NUCLEOTIDE SEQUENCE [LARGE SCALE GENOMIC DNA]</scope>
    <source>
        <strain evidence="3 4">KCTC 33723</strain>
    </source>
</reference>